<dbReference type="PANTHER" id="PTHR33990:SF1">
    <property type="entry name" value="PROTEIN YJDN"/>
    <property type="match status" value="1"/>
</dbReference>
<organism evidence="2 3">
    <name type="scientific">Xylophilus rhododendri</name>
    <dbReference type="NCBI Taxonomy" id="2697032"/>
    <lineage>
        <taxon>Bacteria</taxon>
        <taxon>Pseudomonadati</taxon>
        <taxon>Pseudomonadota</taxon>
        <taxon>Betaproteobacteria</taxon>
        <taxon>Burkholderiales</taxon>
        <taxon>Xylophilus</taxon>
    </lineage>
</organism>
<dbReference type="AlphaFoldDB" id="A0A857JAN8"/>
<dbReference type="Proteomes" id="UP000464787">
    <property type="component" value="Chromosome"/>
</dbReference>
<dbReference type="KEGG" id="xyk:GT347_25670"/>
<protein>
    <submittedName>
        <fullName evidence="2">VOC family protein</fullName>
    </submittedName>
</protein>
<dbReference type="InterPro" id="IPR028973">
    <property type="entry name" value="PhnB-like"/>
</dbReference>
<dbReference type="SUPFAM" id="SSF54593">
    <property type="entry name" value="Glyoxalase/Bleomycin resistance protein/Dihydroxybiphenyl dioxygenase"/>
    <property type="match status" value="1"/>
</dbReference>
<evidence type="ECO:0000313" key="3">
    <source>
        <dbReference type="Proteomes" id="UP000464787"/>
    </source>
</evidence>
<reference evidence="2 3" key="1">
    <citation type="submission" date="2020-01" db="EMBL/GenBank/DDBJ databases">
        <title>Genome sequencing of strain KACC 21265.</title>
        <authorList>
            <person name="Heo J."/>
            <person name="Kim S.-J."/>
            <person name="Kim J.-S."/>
            <person name="Hong S.-B."/>
            <person name="Kwon S.-W."/>
        </authorList>
    </citation>
    <scope>NUCLEOTIDE SEQUENCE [LARGE SCALE GENOMIC DNA]</scope>
    <source>
        <strain evidence="2 3">KACC 21265</strain>
    </source>
</reference>
<dbReference type="Gene3D" id="3.10.180.10">
    <property type="entry name" value="2,3-Dihydroxybiphenyl 1,2-Dioxygenase, domain 1"/>
    <property type="match status" value="1"/>
</dbReference>
<dbReference type="CDD" id="cd06588">
    <property type="entry name" value="PhnB_like"/>
    <property type="match status" value="1"/>
</dbReference>
<dbReference type="EMBL" id="CP047650">
    <property type="protein sequence ID" value="QHJ01075.1"/>
    <property type="molecule type" value="Genomic_DNA"/>
</dbReference>
<dbReference type="RefSeq" id="WP_160554884.1">
    <property type="nucleotide sequence ID" value="NZ_CP047650.1"/>
</dbReference>
<evidence type="ECO:0000259" key="1">
    <source>
        <dbReference type="Pfam" id="PF00903"/>
    </source>
</evidence>
<dbReference type="InterPro" id="IPR004360">
    <property type="entry name" value="Glyas_Fos-R_dOase_dom"/>
</dbReference>
<sequence>MSTTLTPYLSFDGTTREAFAFYEQALGGRIDAMMRYADMPAPAAPAEGCGPSAEGMGEAIMHACLTLPGGAMLFAGDAPPGRQHQGIQGVMLTLQYDTVAEAQAAFAALSQGGQVTMPLAPSFWAKTFGMLTDRFGLNWAINGESIPRDRTPAPESAR</sequence>
<dbReference type="InterPro" id="IPR029068">
    <property type="entry name" value="Glyas_Bleomycin-R_OHBP_Dase"/>
</dbReference>
<feature type="domain" description="Glyoxalase/fosfomycin resistance/dioxygenase" evidence="1">
    <location>
        <begin position="11"/>
        <end position="140"/>
    </location>
</feature>
<gene>
    <name evidence="2" type="ORF">GT347_25670</name>
</gene>
<name>A0A857JAN8_9BURK</name>
<dbReference type="Pfam" id="PF00903">
    <property type="entry name" value="Glyoxalase"/>
    <property type="match status" value="1"/>
</dbReference>
<proteinExistence type="predicted"/>
<evidence type="ECO:0000313" key="2">
    <source>
        <dbReference type="EMBL" id="QHJ01075.1"/>
    </source>
</evidence>
<keyword evidence="3" id="KW-1185">Reference proteome</keyword>
<accession>A0A857JAN8</accession>
<dbReference type="PANTHER" id="PTHR33990">
    <property type="entry name" value="PROTEIN YJDN-RELATED"/>
    <property type="match status" value="1"/>
</dbReference>